<feature type="non-terminal residue" evidence="1">
    <location>
        <position position="1"/>
    </location>
</feature>
<evidence type="ECO:0000313" key="2">
    <source>
        <dbReference type="Proteomes" id="UP000291084"/>
    </source>
</evidence>
<protein>
    <submittedName>
        <fullName evidence="1">Uncharacterized protein</fullName>
    </submittedName>
</protein>
<dbReference type="EMBL" id="AP015042">
    <property type="protein sequence ID" value="BAT97196.1"/>
    <property type="molecule type" value="Genomic_DNA"/>
</dbReference>
<gene>
    <name evidence="1" type="primary">Vigan.09G057200</name>
    <name evidence="1" type="ORF">VIGAN_09057200</name>
</gene>
<reference evidence="1 2" key="1">
    <citation type="journal article" date="2015" name="Sci. Rep.">
        <title>The power of single molecule real-time sequencing technology in the de novo assembly of a eukaryotic genome.</title>
        <authorList>
            <person name="Sakai H."/>
            <person name="Naito K."/>
            <person name="Ogiso-Tanaka E."/>
            <person name="Takahashi Y."/>
            <person name="Iseki K."/>
            <person name="Muto C."/>
            <person name="Satou K."/>
            <person name="Teruya K."/>
            <person name="Shiroma A."/>
            <person name="Shimoji M."/>
            <person name="Hirano T."/>
            <person name="Itoh T."/>
            <person name="Kaga A."/>
            <person name="Tomooka N."/>
        </authorList>
    </citation>
    <scope>NUCLEOTIDE SEQUENCE [LARGE SCALE GENOMIC DNA]</scope>
    <source>
        <strain evidence="2">cv. Shumari</strain>
    </source>
</reference>
<accession>A0A0S3SX38</accession>
<dbReference type="AlphaFoldDB" id="A0A0S3SX38"/>
<keyword evidence="2" id="KW-1185">Reference proteome</keyword>
<sequence length="87" mass="9279">KTKTQEDLCTMAFKMINQNILLGMICILFVLASVASGRATSDGTGWKYCLIPGEGNCPDNAACNKYCLSRPFPGGGSCLGFQCCCRA</sequence>
<organism evidence="1 2">
    <name type="scientific">Vigna angularis var. angularis</name>
    <dbReference type="NCBI Taxonomy" id="157739"/>
    <lineage>
        <taxon>Eukaryota</taxon>
        <taxon>Viridiplantae</taxon>
        <taxon>Streptophyta</taxon>
        <taxon>Embryophyta</taxon>
        <taxon>Tracheophyta</taxon>
        <taxon>Spermatophyta</taxon>
        <taxon>Magnoliopsida</taxon>
        <taxon>eudicotyledons</taxon>
        <taxon>Gunneridae</taxon>
        <taxon>Pentapetalae</taxon>
        <taxon>rosids</taxon>
        <taxon>fabids</taxon>
        <taxon>Fabales</taxon>
        <taxon>Fabaceae</taxon>
        <taxon>Papilionoideae</taxon>
        <taxon>50 kb inversion clade</taxon>
        <taxon>NPAAA clade</taxon>
        <taxon>indigoferoid/millettioid clade</taxon>
        <taxon>Phaseoleae</taxon>
        <taxon>Vigna</taxon>
    </lineage>
</organism>
<dbReference type="OrthoDB" id="1427254at2759"/>
<name>A0A0S3SX38_PHAAN</name>
<dbReference type="Proteomes" id="UP000291084">
    <property type="component" value="Chromosome 9"/>
</dbReference>
<proteinExistence type="predicted"/>
<evidence type="ECO:0000313" key="1">
    <source>
        <dbReference type="EMBL" id="BAT97196.1"/>
    </source>
</evidence>